<dbReference type="InterPro" id="IPR018733">
    <property type="entry name" value="DUF2274"/>
</dbReference>
<evidence type="ECO:0000313" key="1">
    <source>
        <dbReference type="EMBL" id="RAZ88877.1"/>
    </source>
</evidence>
<keyword evidence="2" id="KW-1185">Reference proteome</keyword>
<comment type="caution">
    <text evidence="1">The sequence shown here is derived from an EMBL/GenBank/DDBJ whole genome shotgun (WGS) entry which is preliminary data.</text>
</comment>
<reference evidence="1 2" key="1">
    <citation type="submission" date="2018-07" db="EMBL/GenBank/DDBJ databases">
        <title>Diversity of Mesorhizobium strains in Brazil.</title>
        <authorList>
            <person name="Helene L.C.F."/>
            <person name="Dall'Agnol R."/>
            <person name="Delamuta J.R.M."/>
            <person name="Hungria M."/>
        </authorList>
    </citation>
    <scope>NUCLEOTIDE SEQUENCE [LARGE SCALE GENOMIC DNA]</scope>
    <source>
        <strain evidence="1 2">AC99b</strain>
    </source>
</reference>
<protein>
    <submittedName>
        <fullName evidence="1">DUF2274 domain-containing protein</fullName>
    </submittedName>
</protein>
<sequence>MAKLKLGPIADDKPVKVMVELPAALHRDLAAYAEILGRDAGQRPADPPRLIVAMLERFIATDRGFARSKRSEGG</sequence>
<dbReference type="Pfam" id="PF10038">
    <property type="entry name" value="DUF2274"/>
    <property type="match status" value="1"/>
</dbReference>
<dbReference type="Proteomes" id="UP000251558">
    <property type="component" value="Unassembled WGS sequence"/>
</dbReference>
<dbReference type="OrthoDB" id="9803810at2"/>
<dbReference type="AlphaFoldDB" id="A0A330HW04"/>
<accession>A0A330HW04</accession>
<evidence type="ECO:0000313" key="2">
    <source>
        <dbReference type="Proteomes" id="UP000251558"/>
    </source>
</evidence>
<proteinExistence type="predicted"/>
<name>A0A330HW04_9HYPH</name>
<gene>
    <name evidence="1" type="ORF">DPM33_20800</name>
</gene>
<organism evidence="1 2">
    <name type="scientific">Mesorhizobium hawassense</name>
    <dbReference type="NCBI Taxonomy" id="1209954"/>
    <lineage>
        <taxon>Bacteria</taxon>
        <taxon>Pseudomonadati</taxon>
        <taxon>Pseudomonadota</taxon>
        <taxon>Alphaproteobacteria</taxon>
        <taxon>Hyphomicrobiales</taxon>
        <taxon>Phyllobacteriaceae</taxon>
        <taxon>Mesorhizobium</taxon>
    </lineage>
</organism>
<dbReference type="EMBL" id="QMBP01000010">
    <property type="protein sequence ID" value="RAZ88877.1"/>
    <property type="molecule type" value="Genomic_DNA"/>
</dbReference>
<dbReference type="RefSeq" id="WP_112099311.1">
    <property type="nucleotide sequence ID" value="NZ_QMBP01000010.1"/>
</dbReference>